<dbReference type="GO" id="GO:0005737">
    <property type="term" value="C:cytoplasm"/>
    <property type="evidence" value="ECO:0007669"/>
    <property type="project" value="TreeGrafter"/>
</dbReference>
<name>A0A517NSF4_9BACT</name>
<dbReference type="InterPro" id="IPR013766">
    <property type="entry name" value="Thioredoxin_domain"/>
</dbReference>
<feature type="domain" description="Thioredoxin" evidence="2">
    <location>
        <begin position="23"/>
        <end position="139"/>
    </location>
</feature>
<organism evidence="3 4">
    <name type="scientific">Stieleria marina</name>
    <dbReference type="NCBI Taxonomy" id="1930275"/>
    <lineage>
        <taxon>Bacteria</taxon>
        <taxon>Pseudomonadati</taxon>
        <taxon>Planctomycetota</taxon>
        <taxon>Planctomycetia</taxon>
        <taxon>Pirellulales</taxon>
        <taxon>Pirellulaceae</taxon>
        <taxon>Stieleria</taxon>
    </lineage>
</organism>
<dbReference type="EMBL" id="CP036526">
    <property type="protein sequence ID" value="QDT10064.1"/>
    <property type="molecule type" value="Genomic_DNA"/>
</dbReference>
<dbReference type="PANTHER" id="PTHR45663">
    <property type="entry name" value="GEO12009P1"/>
    <property type="match status" value="1"/>
</dbReference>
<dbReference type="PROSITE" id="PS51352">
    <property type="entry name" value="THIOREDOXIN_2"/>
    <property type="match status" value="1"/>
</dbReference>
<dbReference type="InterPro" id="IPR036249">
    <property type="entry name" value="Thioredoxin-like_sf"/>
</dbReference>
<evidence type="ECO:0000313" key="4">
    <source>
        <dbReference type="Proteomes" id="UP000319817"/>
    </source>
</evidence>
<dbReference type="GO" id="GO:0015035">
    <property type="term" value="F:protein-disulfide reductase activity"/>
    <property type="evidence" value="ECO:0007669"/>
    <property type="project" value="TreeGrafter"/>
</dbReference>
<protein>
    <submittedName>
        <fullName evidence="3">Thioredoxin</fullName>
    </submittedName>
</protein>
<dbReference type="CDD" id="cd02947">
    <property type="entry name" value="TRX_family"/>
    <property type="match status" value="1"/>
</dbReference>
<feature type="signal peptide" evidence="1">
    <location>
        <begin position="1"/>
        <end position="20"/>
    </location>
</feature>
<dbReference type="PANTHER" id="PTHR45663:SF11">
    <property type="entry name" value="GEO12009P1"/>
    <property type="match status" value="1"/>
</dbReference>
<proteinExistence type="predicted"/>
<keyword evidence="4" id="KW-1185">Reference proteome</keyword>
<dbReference type="Gene3D" id="3.40.30.10">
    <property type="entry name" value="Glutaredoxin"/>
    <property type="match status" value="1"/>
</dbReference>
<evidence type="ECO:0000256" key="1">
    <source>
        <dbReference type="SAM" id="SignalP"/>
    </source>
</evidence>
<feature type="chain" id="PRO_5022244250" evidence="1">
    <location>
        <begin position="21"/>
        <end position="139"/>
    </location>
</feature>
<dbReference type="AlphaFoldDB" id="A0A517NSF4"/>
<keyword evidence="1" id="KW-0732">Signal</keyword>
<evidence type="ECO:0000313" key="3">
    <source>
        <dbReference type="EMBL" id="QDT10064.1"/>
    </source>
</evidence>
<evidence type="ECO:0000259" key="2">
    <source>
        <dbReference type="PROSITE" id="PS51352"/>
    </source>
</evidence>
<dbReference type="Pfam" id="PF00085">
    <property type="entry name" value="Thioredoxin"/>
    <property type="match status" value="1"/>
</dbReference>
<dbReference type="SUPFAM" id="SSF52833">
    <property type="entry name" value="Thioredoxin-like"/>
    <property type="match status" value="1"/>
</dbReference>
<accession>A0A517NSF4</accession>
<reference evidence="3 4" key="1">
    <citation type="submission" date="2019-02" db="EMBL/GenBank/DDBJ databases">
        <title>Deep-cultivation of Planctomycetes and their phenomic and genomic characterization uncovers novel biology.</title>
        <authorList>
            <person name="Wiegand S."/>
            <person name="Jogler M."/>
            <person name="Boedeker C."/>
            <person name="Pinto D."/>
            <person name="Vollmers J."/>
            <person name="Rivas-Marin E."/>
            <person name="Kohn T."/>
            <person name="Peeters S.H."/>
            <person name="Heuer A."/>
            <person name="Rast P."/>
            <person name="Oberbeckmann S."/>
            <person name="Bunk B."/>
            <person name="Jeske O."/>
            <person name="Meyerdierks A."/>
            <person name="Storesund J.E."/>
            <person name="Kallscheuer N."/>
            <person name="Luecker S."/>
            <person name="Lage O.M."/>
            <person name="Pohl T."/>
            <person name="Merkel B.J."/>
            <person name="Hornburger P."/>
            <person name="Mueller R.-W."/>
            <person name="Bruemmer F."/>
            <person name="Labrenz M."/>
            <person name="Spormann A.M."/>
            <person name="Op den Camp H."/>
            <person name="Overmann J."/>
            <person name="Amann R."/>
            <person name="Jetten M.S.M."/>
            <person name="Mascher T."/>
            <person name="Medema M.H."/>
            <person name="Devos D.P."/>
            <person name="Kaster A.-K."/>
            <person name="Ovreas L."/>
            <person name="Rohde M."/>
            <person name="Galperin M.Y."/>
            <person name="Jogler C."/>
        </authorList>
    </citation>
    <scope>NUCLEOTIDE SEQUENCE [LARGE SCALE GENOMIC DNA]</scope>
    <source>
        <strain evidence="3 4">K23_9</strain>
    </source>
</reference>
<dbReference type="Proteomes" id="UP000319817">
    <property type="component" value="Chromosome"/>
</dbReference>
<gene>
    <name evidence="3" type="primary">trxA_4</name>
    <name evidence="3" type="ORF">K239x_20180</name>
</gene>
<dbReference type="RefSeq" id="WP_419189877.1">
    <property type="nucleotide sequence ID" value="NZ_CP036526.1"/>
</dbReference>
<sequence precursor="true">MTNLLYCLLFLTFASMFVGCSGSNVETVAEAPSLTTVRGSELQSFVAESELPVLVEFGVDYQCERCRQMKQPVVDLGGQFEGRAKVVRVDFNTNAKLVSQYGGTICPTYVFFQGGEPVRTESFPISADLLASHLESMTE</sequence>